<feature type="domain" description="DUF1508" evidence="1">
    <location>
        <begin position="65"/>
        <end position="107"/>
    </location>
</feature>
<dbReference type="InterPro" id="IPR010879">
    <property type="entry name" value="DUF1508"/>
</dbReference>
<dbReference type="EMBL" id="JAMZNK010000012">
    <property type="protein sequence ID" value="MDA6069963.1"/>
    <property type="molecule type" value="Genomic_DNA"/>
</dbReference>
<evidence type="ECO:0000313" key="2">
    <source>
        <dbReference type="EMBL" id="MDA6069963.1"/>
    </source>
</evidence>
<evidence type="ECO:0000313" key="3">
    <source>
        <dbReference type="Proteomes" id="UP001212170"/>
    </source>
</evidence>
<name>A0ABT4WBK8_9FLAO</name>
<reference evidence="2 3" key="1">
    <citation type="journal article" date="2023" name="Chemosphere">
        <title>Whole genome analysis of Flavobacterium aziz-sancarii sp. nov., isolated from Ardley Island (Antarctica), revealed a rich resistome and bioremediation potential.</title>
        <authorList>
            <person name="Otur C."/>
            <person name="Okay S."/>
            <person name="Kurt-Kizildogan A."/>
        </authorList>
    </citation>
    <scope>NUCLEOTIDE SEQUENCE [LARGE SCALE GENOMIC DNA]</scope>
    <source>
        <strain evidence="2 3">AC</strain>
    </source>
</reference>
<dbReference type="Pfam" id="PF07411">
    <property type="entry name" value="DUF1508"/>
    <property type="match status" value="2"/>
</dbReference>
<organism evidence="2 3">
    <name type="scientific">Flavobacterium azizsancarii</name>
    <dbReference type="NCBI Taxonomy" id="2961580"/>
    <lineage>
        <taxon>Bacteria</taxon>
        <taxon>Pseudomonadati</taxon>
        <taxon>Bacteroidota</taxon>
        <taxon>Flavobacteriia</taxon>
        <taxon>Flavobacteriales</taxon>
        <taxon>Flavobacteriaceae</taxon>
        <taxon>Flavobacterium</taxon>
    </lineage>
</organism>
<keyword evidence="3" id="KW-1185">Reference proteome</keyword>
<dbReference type="RefSeq" id="WP_271335775.1">
    <property type="nucleotide sequence ID" value="NZ_JAMZNK010000012.1"/>
</dbReference>
<dbReference type="InterPro" id="IPR036913">
    <property type="entry name" value="YegP-like_sf"/>
</dbReference>
<protein>
    <submittedName>
        <fullName evidence="2">YegP family protein</fullName>
    </submittedName>
</protein>
<evidence type="ECO:0000259" key="1">
    <source>
        <dbReference type="Pfam" id="PF07411"/>
    </source>
</evidence>
<dbReference type="Gene3D" id="2.30.29.80">
    <property type="match status" value="1"/>
</dbReference>
<proteinExistence type="predicted"/>
<dbReference type="Proteomes" id="UP001212170">
    <property type="component" value="Unassembled WGS sequence"/>
</dbReference>
<comment type="caution">
    <text evidence="2">The sequence shown here is derived from an EMBL/GenBank/DDBJ whole genome shotgun (WGS) entry which is preliminary data.</text>
</comment>
<dbReference type="PANTHER" id="PTHR40606">
    <property type="match status" value="1"/>
</dbReference>
<gene>
    <name evidence="2" type="ORF">NJT12_10075</name>
</gene>
<accession>A0ABT4WBK8</accession>
<dbReference type="PANTHER" id="PTHR40606:SF1">
    <property type="entry name" value="UPF0339 PROTEIN YEGP"/>
    <property type="match status" value="1"/>
</dbReference>
<dbReference type="SUPFAM" id="SSF160113">
    <property type="entry name" value="YegP-like"/>
    <property type="match status" value="2"/>
</dbReference>
<sequence>MGKFVIIRKTAGKYQVQLKSRAGTLLLNSREYTTKISCKKTIECLRSYAGQANKFQKKTSTEWELYFYLKSNNGKTIATSVLFPSTLSREQAIKRVQKLAPIAAVEDES</sequence>
<dbReference type="InterPro" id="IPR051141">
    <property type="entry name" value="UPF0339_domain"/>
</dbReference>
<feature type="domain" description="DUF1508" evidence="1">
    <location>
        <begin position="11"/>
        <end position="53"/>
    </location>
</feature>